<keyword evidence="6" id="KW-1015">Disulfide bond</keyword>
<keyword evidence="7" id="KW-0812">Transmembrane</keyword>
<keyword evidence="7" id="KW-0472">Membrane</keyword>
<keyword evidence="7" id="KW-1133">Transmembrane helix</keyword>
<comment type="caution">
    <text evidence="10">The sequence shown here is derived from an EMBL/GenBank/DDBJ whole genome shotgun (WGS) entry which is preliminary data.</text>
</comment>
<reference evidence="10" key="1">
    <citation type="submission" date="2023-07" db="EMBL/GenBank/DDBJ databases">
        <authorList>
            <consortium name="AG Swart"/>
            <person name="Singh M."/>
            <person name="Singh A."/>
            <person name="Seah K."/>
            <person name="Emmerich C."/>
        </authorList>
    </citation>
    <scope>NUCLEOTIDE SEQUENCE</scope>
    <source>
        <strain evidence="10">DP1</strain>
    </source>
</reference>
<evidence type="ECO:0000256" key="7">
    <source>
        <dbReference type="SAM" id="Phobius"/>
    </source>
</evidence>
<dbReference type="SUPFAM" id="SSF50630">
    <property type="entry name" value="Acid proteases"/>
    <property type="match status" value="1"/>
</dbReference>
<evidence type="ECO:0000313" key="11">
    <source>
        <dbReference type="Proteomes" id="UP001295684"/>
    </source>
</evidence>
<keyword evidence="8" id="KW-0732">Signal</keyword>
<dbReference type="Gene3D" id="2.40.70.10">
    <property type="entry name" value="Acid Proteases"/>
    <property type="match status" value="2"/>
</dbReference>
<dbReference type="PRINTS" id="PR00792">
    <property type="entry name" value="PEPSIN"/>
</dbReference>
<feature type="active site" evidence="5">
    <location>
        <position position="105"/>
    </location>
</feature>
<accession>A0AAD1UDQ3</accession>
<evidence type="ECO:0000259" key="9">
    <source>
        <dbReference type="PROSITE" id="PS51767"/>
    </source>
</evidence>
<dbReference type="InterPro" id="IPR001461">
    <property type="entry name" value="Aspartic_peptidase_A1"/>
</dbReference>
<evidence type="ECO:0000256" key="6">
    <source>
        <dbReference type="PIRSR" id="PIRSR601461-2"/>
    </source>
</evidence>
<dbReference type="PANTHER" id="PTHR47966:SF51">
    <property type="entry name" value="BETA-SITE APP-CLEAVING ENZYME, ISOFORM A-RELATED"/>
    <property type="match status" value="1"/>
</dbReference>
<feature type="active site" evidence="5">
    <location>
        <position position="284"/>
    </location>
</feature>
<evidence type="ECO:0000256" key="5">
    <source>
        <dbReference type="PIRSR" id="PIRSR601461-1"/>
    </source>
</evidence>
<dbReference type="AlphaFoldDB" id="A0AAD1UDQ3"/>
<dbReference type="GO" id="GO:0004190">
    <property type="term" value="F:aspartic-type endopeptidase activity"/>
    <property type="evidence" value="ECO:0007669"/>
    <property type="project" value="UniProtKB-KW"/>
</dbReference>
<feature type="signal peptide" evidence="8">
    <location>
        <begin position="1"/>
        <end position="16"/>
    </location>
</feature>
<name>A0AAD1UDQ3_EUPCR</name>
<evidence type="ECO:0000256" key="8">
    <source>
        <dbReference type="SAM" id="SignalP"/>
    </source>
</evidence>
<dbReference type="PANTHER" id="PTHR47966">
    <property type="entry name" value="BETA-SITE APP-CLEAVING ENZYME, ISOFORM A-RELATED"/>
    <property type="match status" value="1"/>
</dbReference>
<feature type="chain" id="PRO_5041978758" description="Peptidase A1 domain-containing protein" evidence="8">
    <location>
        <begin position="17"/>
        <end position="437"/>
    </location>
</feature>
<dbReference type="EMBL" id="CAMPGE010008427">
    <property type="protein sequence ID" value="CAI2367326.1"/>
    <property type="molecule type" value="Genomic_DNA"/>
</dbReference>
<keyword evidence="2" id="KW-0645">Protease</keyword>
<evidence type="ECO:0000256" key="4">
    <source>
        <dbReference type="ARBA" id="ARBA00022801"/>
    </source>
</evidence>
<feature type="domain" description="Peptidase A1" evidence="9">
    <location>
        <begin position="87"/>
        <end position="400"/>
    </location>
</feature>
<evidence type="ECO:0000256" key="3">
    <source>
        <dbReference type="ARBA" id="ARBA00022750"/>
    </source>
</evidence>
<dbReference type="CDD" id="cd05471">
    <property type="entry name" value="pepsin_like"/>
    <property type="match status" value="1"/>
</dbReference>
<proteinExistence type="inferred from homology"/>
<evidence type="ECO:0000256" key="2">
    <source>
        <dbReference type="ARBA" id="ARBA00022670"/>
    </source>
</evidence>
<evidence type="ECO:0000256" key="1">
    <source>
        <dbReference type="ARBA" id="ARBA00007447"/>
    </source>
</evidence>
<gene>
    <name evidence="10" type="ORF">ECRASSUSDP1_LOCUS8608</name>
</gene>
<keyword evidence="3" id="KW-0064">Aspartyl protease</keyword>
<dbReference type="Proteomes" id="UP001295684">
    <property type="component" value="Unassembled WGS sequence"/>
</dbReference>
<dbReference type="Pfam" id="PF00026">
    <property type="entry name" value="Asp"/>
    <property type="match status" value="1"/>
</dbReference>
<dbReference type="InterPro" id="IPR033121">
    <property type="entry name" value="PEPTIDASE_A1"/>
</dbReference>
<protein>
    <recommendedName>
        <fullName evidence="9">Peptidase A1 domain-containing protein</fullName>
    </recommendedName>
</protein>
<evidence type="ECO:0000313" key="10">
    <source>
        <dbReference type="EMBL" id="CAI2367326.1"/>
    </source>
</evidence>
<feature type="disulfide bond" evidence="6">
    <location>
        <begin position="322"/>
        <end position="364"/>
    </location>
</feature>
<dbReference type="InterPro" id="IPR021109">
    <property type="entry name" value="Peptidase_aspartic_dom_sf"/>
</dbReference>
<comment type="similarity">
    <text evidence="1">Belongs to the peptidase A1 family.</text>
</comment>
<keyword evidence="4" id="KW-0378">Hydrolase</keyword>
<sequence>MKITILLIALLAFSYAYRVDLKSQKLDKSFVINKQDALNKGNYKAVSTAELDSYMKEGRSPMTIELPKQANSDNPRIHIDNLQNVLYYGQSAVGSRGEVFDVTFDTGSGWIYISEVGCTTCTDSKKLFDPKTSTTYKSTGVRKELSYGLGYVAGPISYDTFALEGQKGTTMKFVLAQEGKDNEGYTPNGIVGMTPVGEDADLYLTKLYEAGIIDGEEFTVYIGKEGIDESWLEFGINKDDQSQVTWVNLKPMKGYPLYYWSADFDSLSVGKQKLNLRYESTIWDTGTSLLGFNSRDLQTIIRSIAGSKQIYNIQDQLFAVECNSESQISQFDDIEFVFNGHPISIPSSEYTEFARDEQSGRGFCIFDLFDIDMPAALLGDTFLRGQKIIHDQAGLRLGMFPQRTYSEPTYGEMVQTYLPIVGVATVALVVLNKFFDF</sequence>
<dbReference type="InterPro" id="IPR034164">
    <property type="entry name" value="Pepsin-like_dom"/>
</dbReference>
<feature type="transmembrane region" description="Helical" evidence="7">
    <location>
        <begin position="416"/>
        <end position="435"/>
    </location>
</feature>
<dbReference type="PROSITE" id="PS51767">
    <property type="entry name" value="PEPTIDASE_A1"/>
    <property type="match status" value="1"/>
</dbReference>
<organism evidence="10 11">
    <name type="scientific">Euplotes crassus</name>
    <dbReference type="NCBI Taxonomy" id="5936"/>
    <lineage>
        <taxon>Eukaryota</taxon>
        <taxon>Sar</taxon>
        <taxon>Alveolata</taxon>
        <taxon>Ciliophora</taxon>
        <taxon>Intramacronucleata</taxon>
        <taxon>Spirotrichea</taxon>
        <taxon>Hypotrichia</taxon>
        <taxon>Euplotida</taxon>
        <taxon>Euplotidae</taxon>
        <taxon>Moneuplotes</taxon>
    </lineage>
</organism>
<dbReference type="GO" id="GO:0006508">
    <property type="term" value="P:proteolysis"/>
    <property type="evidence" value="ECO:0007669"/>
    <property type="project" value="UniProtKB-KW"/>
</dbReference>
<keyword evidence="11" id="KW-1185">Reference proteome</keyword>